<evidence type="ECO:0000313" key="3">
    <source>
        <dbReference type="Proteomes" id="UP000192578"/>
    </source>
</evidence>
<proteinExistence type="predicted"/>
<feature type="compositionally biased region" description="Polar residues" evidence="1">
    <location>
        <begin position="803"/>
        <end position="813"/>
    </location>
</feature>
<dbReference type="PANTHER" id="PTHR20946:SF0">
    <property type="entry name" value="SANT AND BTB DOMAIN REGULATOR OF CLASS SWITCH RECOMBINATION"/>
    <property type="match status" value="1"/>
</dbReference>
<feature type="region of interest" description="Disordered" evidence="1">
    <location>
        <begin position="569"/>
        <end position="627"/>
    </location>
</feature>
<protein>
    <submittedName>
        <fullName evidence="2">KIAA1841-like protein</fullName>
    </submittedName>
</protein>
<name>A0A1W0WLF1_HYPEX</name>
<comment type="caution">
    <text evidence="2">The sequence shown here is derived from an EMBL/GenBank/DDBJ whole genome shotgun (WGS) entry which is preliminary data.</text>
</comment>
<feature type="region of interest" description="Disordered" evidence="1">
    <location>
        <begin position="748"/>
        <end position="823"/>
    </location>
</feature>
<dbReference type="Proteomes" id="UP000192578">
    <property type="component" value="Unassembled WGS sequence"/>
</dbReference>
<dbReference type="PANTHER" id="PTHR20946">
    <property type="entry name" value="SANT AND BTB DOMAIN REGULATOR OF CLASS SWITCH RECOMBINATION"/>
    <property type="match status" value="1"/>
</dbReference>
<evidence type="ECO:0000256" key="1">
    <source>
        <dbReference type="SAM" id="MobiDB-lite"/>
    </source>
</evidence>
<dbReference type="OrthoDB" id="550012at2759"/>
<evidence type="ECO:0000313" key="2">
    <source>
        <dbReference type="EMBL" id="OQV16041.1"/>
    </source>
</evidence>
<accession>A0A1W0WLF1</accession>
<dbReference type="InterPro" id="IPR045902">
    <property type="entry name" value="SANBR-like"/>
</dbReference>
<keyword evidence="3" id="KW-1185">Reference proteome</keyword>
<dbReference type="AlphaFoldDB" id="A0A1W0WLF1"/>
<reference evidence="3" key="1">
    <citation type="submission" date="2017-01" db="EMBL/GenBank/DDBJ databases">
        <title>Comparative genomics of anhydrobiosis in the tardigrade Hypsibius dujardini.</title>
        <authorList>
            <person name="Yoshida Y."/>
            <person name="Koutsovoulos G."/>
            <person name="Laetsch D."/>
            <person name="Stevens L."/>
            <person name="Kumar S."/>
            <person name="Horikawa D."/>
            <person name="Ishino K."/>
            <person name="Komine S."/>
            <person name="Tomita M."/>
            <person name="Blaxter M."/>
            <person name="Arakawa K."/>
        </authorList>
    </citation>
    <scope>NUCLEOTIDE SEQUENCE [LARGE SCALE GENOMIC DNA]</scope>
    <source>
        <strain evidence="3">Z151</strain>
    </source>
</reference>
<feature type="compositionally biased region" description="Polar residues" evidence="1">
    <location>
        <begin position="570"/>
        <end position="583"/>
    </location>
</feature>
<feature type="compositionally biased region" description="Polar residues" evidence="1">
    <location>
        <begin position="602"/>
        <end position="617"/>
    </location>
</feature>
<dbReference type="EMBL" id="MTYJ01000079">
    <property type="protein sequence ID" value="OQV16041.1"/>
    <property type="molecule type" value="Genomic_DNA"/>
</dbReference>
<gene>
    <name evidence="2" type="ORF">BV898_09811</name>
</gene>
<sequence length="1016" mass="116021">MSSFVLRPPKLFVAYLSRSPHSIVSDEQCSVSYAECTEYANLLRTLCWPDNSCFEQGETGTANVREDVDQLGWSYSSAKRQRISVEQEPQLEVLRRAFRGLKSLGITADDPVALHYSLEQTHALRLARPSPITLPHQPPIPRPLPPDRIFKGDIIVCIRDEFKPPVENLISAYAINAELLRNTMEYFRTALLNTTEEQEAHGIQISLYVPKDLWEWLLHLAKIQYRQTRERLPVIKKSLALPLFSTAVLLGIKEAREICLRYLKQKWPSAILERDRSLEHVTANGVLALAQAVDPDYVELSVDHSDWLVEKFYGIWVQEILEKEEGLNGEFFPLGSAMDMLICQFCRKWMNEQLAAILPCFSKVTVRGEDGRMAYAHSRLPGANFKGRVDELKKEFGTSRSLFWNLYGLLNVLMCTDCHQVFQLAEVSHCRYHPCEPEKCPGSLYDVMIYPCCQRATSRVDKQKDTGCGFKDHRIDSAALNQSDKRRHQRLLSFQRFMWVSPRKSADNLSDPENPAFLPDEIQNSAQDLLAATWDPAKPVWSNQDCMRQEEKKSIKLLKEYLKNLAKAPLSSTQKLPNQTSKDQPAEEEEKPIPPPPDSARESTSTRQLSAKQTEQAVRSAALNKGGPFSGRNRYVPNLVLPAYRGVFTRISREWTSSMDALIAAEDAVQAVLDAEKVATAVKAHLSSSSAAVFRKPVVQKIPLRKVTCPLKPPEKRLRTAFDREMPAMRATHLHHHRRSIVGARRSMLKRQLRQQQQEPRSRQRVKQPAKQPPTRSPKKPVQTTDADRAQPLSDLGDHLPLTLTNSSDNLPNHNGAPPQHQSPTEQFIDLAKLCFRSNSSFGLAFSSNESFRLSSDAASTYPLKLVRKLNRPEPCLDYSDEQNEAVARRFLERVQAFLKETAALREELFADVWRRLQLRALKRRGEKAGLGRFATVGEGKRYRRRLIRLYRYLDQQRSDAFTQPRTVASASERAWEQEVRRGTLDRLVADAEQVWRKKIKKLIGKRFPGETRYLC</sequence>
<organism evidence="2 3">
    <name type="scientific">Hypsibius exemplaris</name>
    <name type="common">Freshwater tardigrade</name>
    <dbReference type="NCBI Taxonomy" id="2072580"/>
    <lineage>
        <taxon>Eukaryota</taxon>
        <taxon>Metazoa</taxon>
        <taxon>Ecdysozoa</taxon>
        <taxon>Tardigrada</taxon>
        <taxon>Eutardigrada</taxon>
        <taxon>Parachela</taxon>
        <taxon>Hypsibioidea</taxon>
        <taxon>Hypsibiidae</taxon>
        <taxon>Hypsibius</taxon>
    </lineage>
</organism>